<evidence type="ECO:0000313" key="3">
    <source>
        <dbReference type="Proteomes" id="UP000199305"/>
    </source>
</evidence>
<feature type="transmembrane region" description="Helical" evidence="1">
    <location>
        <begin position="20"/>
        <end position="51"/>
    </location>
</feature>
<organism evidence="2 3">
    <name type="scientific">Microbulbifer yueqingensis</name>
    <dbReference type="NCBI Taxonomy" id="658219"/>
    <lineage>
        <taxon>Bacteria</taxon>
        <taxon>Pseudomonadati</taxon>
        <taxon>Pseudomonadota</taxon>
        <taxon>Gammaproteobacteria</taxon>
        <taxon>Cellvibrionales</taxon>
        <taxon>Microbulbiferaceae</taxon>
        <taxon>Microbulbifer</taxon>
    </lineage>
</organism>
<reference evidence="3" key="1">
    <citation type="submission" date="2016-10" db="EMBL/GenBank/DDBJ databases">
        <authorList>
            <person name="Varghese N."/>
            <person name="Submissions S."/>
        </authorList>
    </citation>
    <scope>NUCLEOTIDE SEQUENCE [LARGE SCALE GENOMIC DNA]</scope>
    <source>
        <strain evidence="3">CGMCC 1.10658</strain>
    </source>
</reference>
<evidence type="ECO:0000256" key="1">
    <source>
        <dbReference type="SAM" id="Phobius"/>
    </source>
</evidence>
<proteinExistence type="predicted"/>
<keyword evidence="1" id="KW-1133">Transmembrane helix</keyword>
<evidence type="ECO:0000313" key="2">
    <source>
        <dbReference type="EMBL" id="SDK12515.1"/>
    </source>
</evidence>
<keyword evidence="1" id="KW-0472">Membrane</keyword>
<feature type="transmembrane region" description="Helical" evidence="1">
    <location>
        <begin position="108"/>
        <end position="129"/>
    </location>
</feature>
<dbReference type="AlphaFoldDB" id="A0A1G8ZDN2"/>
<keyword evidence="1" id="KW-0812">Transmembrane</keyword>
<feature type="transmembrane region" description="Helical" evidence="1">
    <location>
        <begin position="63"/>
        <end position="81"/>
    </location>
</feature>
<feature type="transmembrane region" description="Helical" evidence="1">
    <location>
        <begin position="135"/>
        <end position="157"/>
    </location>
</feature>
<dbReference type="EMBL" id="FNFH01000003">
    <property type="protein sequence ID" value="SDK12515.1"/>
    <property type="molecule type" value="Genomic_DNA"/>
</dbReference>
<protein>
    <submittedName>
        <fullName evidence="2">Uncharacterized protein</fullName>
    </submittedName>
</protein>
<dbReference type="Proteomes" id="UP000199305">
    <property type="component" value="Unassembled WGS sequence"/>
</dbReference>
<accession>A0A1G8ZDN2</accession>
<keyword evidence="3" id="KW-1185">Reference proteome</keyword>
<sequence>MANHLYRLYKKLQNKRANTLMFLGVFSLFLMVVTALILISSAVSVAAYVIIEGFTYPNNEIPEVITNAISNLIVALAIYELQRALSHELRKPAIGEVTHILRRSTPRFIVVVCVALSLEGLIFVIKFGQTGKAELLVYPALIILAAAILLICLGLFLRFAPEETVAGHLVEEVKNPEPNIAISTEKNPGPPKK</sequence>
<gene>
    <name evidence="2" type="ORF">SAMN05216212_1555</name>
</gene>
<name>A0A1G8ZDN2_9GAMM</name>
<dbReference type="STRING" id="658219.SAMN05216212_1555"/>